<feature type="region of interest" description="Disordered" evidence="1">
    <location>
        <begin position="210"/>
        <end position="230"/>
    </location>
</feature>
<organism evidence="2 3">
    <name type="scientific">Mycena metata</name>
    <dbReference type="NCBI Taxonomy" id="1033252"/>
    <lineage>
        <taxon>Eukaryota</taxon>
        <taxon>Fungi</taxon>
        <taxon>Dikarya</taxon>
        <taxon>Basidiomycota</taxon>
        <taxon>Agaricomycotina</taxon>
        <taxon>Agaricomycetes</taxon>
        <taxon>Agaricomycetidae</taxon>
        <taxon>Agaricales</taxon>
        <taxon>Marasmiineae</taxon>
        <taxon>Mycenaceae</taxon>
        <taxon>Mycena</taxon>
    </lineage>
</organism>
<gene>
    <name evidence="2" type="ORF">B0H16DRAFT_1471976</name>
</gene>
<evidence type="ECO:0000313" key="2">
    <source>
        <dbReference type="EMBL" id="KAJ7725191.1"/>
    </source>
</evidence>
<reference evidence="2" key="1">
    <citation type="submission" date="2023-03" db="EMBL/GenBank/DDBJ databases">
        <title>Massive genome expansion in bonnet fungi (Mycena s.s.) driven by repeated elements and novel gene families across ecological guilds.</title>
        <authorList>
            <consortium name="Lawrence Berkeley National Laboratory"/>
            <person name="Harder C.B."/>
            <person name="Miyauchi S."/>
            <person name="Viragh M."/>
            <person name="Kuo A."/>
            <person name="Thoen E."/>
            <person name="Andreopoulos B."/>
            <person name="Lu D."/>
            <person name="Skrede I."/>
            <person name="Drula E."/>
            <person name="Henrissat B."/>
            <person name="Morin E."/>
            <person name="Kohler A."/>
            <person name="Barry K."/>
            <person name="LaButti K."/>
            <person name="Morin E."/>
            <person name="Salamov A."/>
            <person name="Lipzen A."/>
            <person name="Mereny Z."/>
            <person name="Hegedus B."/>
            <person name="Baldrian P."/>
            <person name="Stursova M."/>
            <person name="Weitz H."/>
            <person name="Taylor A."/>
            <person name="Grigoriev I.V."/>
            <person name="Nagy L.G."/>
            <person name="Martin F."/>
            <person name="Kauserud H."/>
        </authorList>
    </citation>
    <scope>NUCLEOTIDE SEQUENCE</scope>
    <source>
        <strain evidence="2">CBHHK182m</strain>
    </source>
</reference>
<dbReference type="AlphaFoldDB" id="A0AAD7HPB9"/>
<name>A0AAD7HPB9_9AGAR</name>
<proteinExistence type="predicted"/>
<evidence type="ECO:0000313" key="3">
    <source>
        <dbReference type="Proteomes" id="UP001215598"/>
    </source>
</evidence>
<evidence type="ECO:0000256" key="1">
    <source>
        <dbReference type="SAM" id="MobiDB-lite"/>
    </source>
</evidence>
<accession>A0AAD7HPB9</accession>
<sequence>MSTNIHWRPLVYAKCTFHFRVYYSDTCGRKLQWLPGRWRTCALHELLANLRPPRARIQKAPFGLEWHISCPQLVGSDELVEWNKRNLQEFKGQLRPQSCLLVRLHQERFLRHGRRVSAVYDKGPPMWFQVVKAAESRKKRKKFAKPRHNGSTAFFDGHPLPVCENCIKVYRNTPRTKPASEQAIETGMVTVKSRLNQLYDSRNYSVHISEDREKAQGGGSQSKKKPCSAKTDQTEFVECRNWVAGRRGVPATTSDETKAPYGITLQRRAHERPAVEEVNLTPTPGSDILGREFEVYVGRKTERSGSRGLSERKVSADLIGVSESRVTTNTAHSLLTSTTI</sequence>
<dbReference type="Proteomes" id="UP001215598">
    <property type="component" value="Unassembled WGS sequence"/>
</dbReference>
<keyword evidence="3" id="KW-1185">Reference proteome</keyword>
<protein>
    <submittedName>
        <fullName evidence="2">Uncharacterized protein</fullName>
    </submittedName>
</protein>
<dbReference type="EMBL" id="JARKIB010000196">
    <property type="protein sequence ID" value="KAJ7725191.1"/>
    <property type="molecule type" value="Genomic_DNA"/>
</dbReference>
<comment type="caution">
    <text evidence="2">The sequence shown here is derived from an EMBL/GenBank/DDBJ whole genome shotgun (WGS) entry which is preliminary data.</text>
</comment>